<organism evidence="2 3">
    <name type="scientific">Erythroxylum novogranatense</name>
    <dbReference type="NCBI Taxonomy" id="1862640"/>
    <lineage>
        <taxon>Eukaryota</taxon>
        <taxon>Viridiplantae</taxon>
        <taxon>Streptophyta</taxon>
        <taxon>Embryophyta</taxon>
        <taxon>Tracheophyta</taxon>
        <taxon>Spermatophyta</taxon>
        <taxon>Magnoliopsida</taxon>
        <taxon>eudicotyledons</taxon>
        <taxon>Gunneridae</taxon>
        <taxon>Pentapetalae</taxon>
        <taxon>rosids</taxon>
        <taxon>fabids</taxon>
        <taxon>Malpighiales</taxon>
        <taxon>Erythroxylaceae</taxon>
        <taxon>Erythroxylum</taxon>
    </lineage>
</organism>
<dbReference type="InterPro" id="IPR041588">
    <property type="entry name" value="Integrase_H2C2"/>
</dbReference>
<accession>A0AAV8SI00</accession>
<evidence type="ECO:0000313" key="3">
    <source>
        <dbReference type="Proteomes" id="UP001159364"/>
    </source>
</evidence>
<name>A0AAV8SI00_9ROSI</name>
<sequence>MERVRSNVVSDFELRDGTLWMGQRLCVPDVDGLRHEILEEAHVAAYAMHPGITKMYHTLKLHFWWPGMKRQVAEFVSRCLTCQQVKAEHQAPVGKLHSLPIPEWKWDRITMDFIIGLPRTPRQYDVIWTERTIKTVEDILRACVLEFRGAWDQYLPLVEFAYNNQYQSSIDMAPYEALYGRQCRSPLYWDEEGMRMLEGPELIQDTVDKVQLIRSRIKAA</sequence>
<dbReference type="AlphaFoldDB" id="A0AAV8SI00"/>
<dbReference type="Proteomes" id="UP001159364">
    <property type="component" value="Linkage Group LG11"/>
</dbReference>
<dbReference type="FunFam" id="1.10.340.70:FF:000001">
    <property type="entry name" value="Retrovirus-related Pol polyprotein from transposon gypsy-like Protein"/>
    <property type="match status" value="1"/>
</dbReference>
<dbReference type="InterPro" id="IPR036397">
    <property type="entry name" value="RNaseH_sf"/>
</dbReference>
<dbReference type="Pfam" id="PF17921">
    <property type="entry name" value="Integrase_H2C2"/>
    <property type="match status" value="1"/>
</dbReference>
<dbReference type="EMBL" id="JAIWQS010000011">
    <property type="protein sequence ID" value="KAJ8751882.1"/>
    <property type="molecule type" value="Genomic_DNA"/>
</dbReference>
<comment type="caution">
    <text evidence="2">The sequence shown here is derived from an EMBL/GenBank/DDBJ whole genome shotgun (WGS) entry which is preliminary data.</text>
</comment>
<evidence type="ECO:0000313" key="2">
    <source>
        <dbReference type="EMBL" id="KAJ8751882.1"/>
    </source>
</evidence>
<dbReference type="Gene3D" id="3.30.420.10">
    <property type="entry name" value="Ribonuclease H-like superfamily/Ribonuclease H"/>
    <property type="match status" value="1"/>
</dbReference>
<evidence type="ECO:0000259" key="1">
    <source>
        <dbReference type="Pfam" id="PF17921"/>
    </source>
</evidence>
<dbReference type="PANTHER" id="PTHR45835:SF99">
    <property type="entry name" value="CHROMO DOMAIN-CONTAINING PROTEIN-RELATED"/>
    <property type="match status" value="1"/>
</dbReference>
<protein>
    <recommendedName>
        <fullName evidence="1">Integrase zinc-binding domain-containing protein</fullName>
    </recommendedName>
</protein>
<dbReference type="PANTHER" id="PTHR45835">
    <property type="entry name" value="YALI0A06105P"/>
    <property type="match status" value="1"/>
</dbReference>
<dbReference type="SUPFAM" id="SSF53098">
    <property type="entry name" value="Ribonuclease H-like"/>
    <property type="match status" value="1"/>
</dbReference>
<feature type="domain" description="Integrase zinc-binding" evidence="1">
    <location>
        <begin position="32"/>
        <end position="87"/>
    </location>
</feature>
<dbReference type="InterPro" id="IPR012337">
    <property type="entry name" value="RNaseH-like_sf"/>
</dbReference>
<reference evidence="2 3" key="1">
    <citation type="submission" date="2021-09" db="EMBL/GenBank/DDBJ databases">
        <title>Genomic insights and catalytic innovation underlie evolution of tropane alkaloids biosynthesis.</title>
        <authorList>
            <person name="Wang Y.-J."/>
            <person name="Tian T."/>
            <person name="Huang J.-P."/>
            <person name="Huang S.-X."/>
        </authorList>
    </citation>
    <scope>NUCLEOTIDE SEQUENCE [LARGE SCALE GENOMIC DNA]</scope>
    <source>
        <strain evidence="2">KIB-2018</strain>
        <tissue evidence="2">Leaf</tissue>
    </source>
</reference>
<dbReference type="Gene3D" id="1.10.340.70">
    <property type="match status" value="1"/>
</dbReference>
<gene>
    <name evidence="2" type="ORF">K2173_026086</name>
</gene>
<dbReference type="GO" id="GO:0003676">
    <property type="term" value="F:nucleic acid binding"/>
    <property type="evidence" value="ECO:0007669"/>
    <property type="project" value="InterPro"/>
</dbReference>
<proteinExistence type="predicted"/>
<keyword evidence="3" id="KW-1185">Reference proteome</keyword>